<evidence type="ECO:0000313" key="1">
    <source>
        <dbReference type="EMBL" id="GHG15085.1"/>
    </source>
</evidence>
<evidence type="ECO:0000313" key="2">
    <source>
        <dbReference type="Proteomes" id="UP000632849"/>
    </source>
</evidence>
<proteinExistence type="predicted"/>
<reference evidence="1" key="1">
    <citation type="journal article" date="2014" name="Int. J. Syst. Evol. Microbiol.">
        <title>Complete genome sequence of Corynebacterium casei LMG S-19264T (=DSM 44701T), isolated from a smear-ripened cheese.</title>
        <authorList>
            <consortium name="US DOE Joint Genome Institute (JGI-PGF)"/>
            <person name="Walter F."/>
            <person name="Albersmeier A."/>
            <person name="Kalinowski J."/>
            <person name="Ruckert C."/>
        </authorList>
    </citation>
    <scope>NUCLEOTIDE SEQUENCE</scope>
    <source>
        <strain evidence="1">JCM 4122</strain>
    </source>
</reference>
<gene>
    <name evidence="1" type="ORF">GCM10017667_55720</name>
</gene>
<accession>A0A919BTU0</accession>
<dbReference type="EMBL" id="BNBE01000003">
    <property type="protein sequence ID" value="GHG15085.1"/>
    <property type="molecule type" value="Genomic_DNA"/>
</dbReference>
<organism evidence="1 2">
    <name type="scientific">Streptomyces filamentosus</name>
    <name type="common">Streptomyces roseosporus</name>
    <dbReference type="NCBI Taxonomy" id="67294"/>
    <lineage>
        <taxon>Bacteria</taxon>
        <taxon>Bacillati</taxon>
        <taxon>Actinomycetota</taxon>
        <taxon>Actinomycetes</taxon>
        <taxon>Kitasatosporales</taxon>
        <taxon>Streptomycetaceae</taxon>
        <taxon>Streptomyces</taxon>
    </lineage>
</organism>
<name>A0A919BTU0_STRFL</name>
<comment type="caution">
    <text evidence="1">The sequence shown here is derived from an EMBL/GenBank/DDBJ whole genome shotgun (WGS) entry which is preliminary data.</text>
</comment>
<dbReference type="Proteomes" id="UP000632849">
    <property type="component" value="Unassembled WGS sequence"/>
</dbReference>
<keyword evidence="2" id="KW-1185">Reference proteome</keyword>
<sequence>MPGKPALIDDKMAAYYTARPSSTIRRWAAEGRITRYKTEGGETRYDVFEFVPALRDPDTSKVERIGGIPSLMEHIADAA</sequence>
<evidence type="ECO:0008006" key="3">
    <source>
        <dbReference type="Google" id="ProtNLM"/>
    </source>
</evidence>
<protein>
    <recommendedName>
        <fullName evidence="3">DNA-binding protein</fullName>
    </recommendedName>
</protein>
<dbReference type="AlphaFoldDB" id="A0A919BTU0"/>
<reference evidence="1" key="2">
    <citation type="submission" date="2020-09" db="EMBL/GenBank/DDBJ databases">
        <authorList>
            <person name="Sun Q."/>
            <person name="Ohkuma M."/>
        </authorList>
    </citation>
    <scope>NUCLEOTIDE SEQUENCE</scope>
    <source>
        <strain evidence="1">JCM 4122</strain>
    </source>
</reference>